<sequence>MNNITSYTQIRSIIPIKELVEHVDNSAHDYPGTVIMLDDLLDAWEKPELDHKKKMEKKKGGANLPFSLNKYMSFWHPIVSSSIELSTCGFLVLPTPLFKEESCSSSLTLISYIYYPLCLHWPRVSA</sequence>
<organism evidence="1 2">
    <name type="scientific">Pontibacter indicus</name>
    <dbReference type="NCBI Taxonomy" id="1317125"/>
    <lineage>
        <taxon>Bacteria</taxon>
        <taxon>Pseudomonadati</taxon>
        <taxon>Bacteroidota</taxon>
        <taxon>Cytophagia</taxon>
        <taxon>Cytophagales</taxon>
        <taxon>Hymenobacteraceae</taxon>
        <taxon>Pontibacter</taxon>
    </lineage>
</organism>
<proteinExistence type="predicted"/>
<dbReference type="EMBL" id="FTPP01000003">
    <property type="protein sequence ID" value="SIT94047.1"/>
    <property type="molecule type" value="Genomic_DNA"/>
</dbReference>
<dbReference type="Proteomes" id="UP000187181">
    <property type="component" value="Unassembled WGS sequence"/>
</dbReference>
<gene>
    <name evidence="1" type="ORF">SAMN05444128_3411</name>
</gene>
<dbReference type="AlphaFoldDB" id="A0A1R3XQ77"/>
<reference evidence="2" key="1">
    <citation type="submission" date="2017-01" db="EMBL/GenBank/DDBJ databases">
        <authorList>
            <person name="Varghese N."/>
            <person name="Submissions S."/>
        </authorList>
    </citation>
    <scope>NUCLEOTIDE SEQUENCE [LARGE SCALE GENOMIC DNA]</scope>
    <source>
        <strain evidence="2">LP100</strain>
    </source>
</reference>
<keyword evidence="2" id="KW-1185">Reference proteome</keyword>
<protein>
    <submittedName>
        <fullName evidence="1">Uncharacterized protein</fullName>
    </submittedName>
</protein>
<name>A0A1R3XQ77_9BACT</name>
<evidence type="ECO:0000313" key="1">
    <source>
        <dbReference type="EMBL" id="SIT94047.1"/>
    </source>
</evidence>
<evidence type="ECO:0000313" key="2">
    <source>
        <dbReference type="Proteomes" id="UP000187181"/>
    </source>
</evidence>
<accession>A0A1R3XQ77</accession>